<dbReference type="Proteomes" id="UP000499080">
    <property type="component" value="Unassembled WGS sequence"/>
</dbReference>
<evidence type="ECO:0000256" key="1">
    <source>
        <dbReference type="SAM" id="MobiDB-lite"/>
    </source>
</evidence>
<comment type="caution">
    <text evidence="2">The sequence shown here is derived from an EMBL/GenBank/DDBJ whole genome shotgun (WGS) entry which is preliminary data.</text>
</comment>
<dbReference type="AlphaFoldDB" id="A0A4Y2MWX8"/>
<feature type="compositionally biased region" description="Polar residues" evidence="1">
    <location>
        <begin position="1"/>
        <end position="10"/>
    </location>
</feature>
<reference evidence="2 3" key="1">
    <citation type="journal article" date="2019" name="Sci. Rep.">
        <title>Orb-weaving spider Araneus ventricosus genome elucidates the spidroin gene catalogue.</title>
        <authorList>
            <person name="Kono N."/>
            <person name="Nakamura H."/>
            <person name="Ohtoshi R."/>
            <person name="Moran D.A.P."/>
            <person name="Shinohara A."/>
            <person name="Yoshida Y."/>
            <person name="Fujiwara M."/>
            <person name="Mori M."/>
            <person name="Tomita M."/>
            <person name="Arakawa K."/>
        </authorList>
    </citation>
    <scope>NUCLEOTIDE SEQUENCE [LARGE SCALE GENOMIC DNA]</scope>
</reference>
<gene>
    <name evidence="2" type="ORF">AVEN_171066_1</name>
</gene>
<keyword evidence="3" id="KW-1185">Reference proteome</keyword>
<feature type="region of interest" description="Disordered" evidence="1">
    <location>
        <begin position="1"/>
        <end position="68"/>
    </location>
</feature>
<evidence type="ECO:0000313" key="3">
    <source>
        <dbReference type="Proteomes" id="UP000499080"/>
    </source>
</evidence>
<feature type="compositionally biased region" description="Basic and acidic residues" evidence="1">
    <location>
        <begin position="41"/>
        <end position="52"/>
    </location>
</feature>
<organism evidence="2 3">
    <name type="scientific">Araneus ventricosus</name>
    <name type="common">Orbweaver spider</name>
    <name type="synonym">Epeira ventricosa</name>
    <dbReference type="NCBI Taxonomy" id="182803"/>
    <lineage>
        <taxon>Eukaryota</taxon>
        <taxon>Metazoa</taxon>
        <taxon>Ecdysozoa</taxon>
        <taxon>Arthropoda</taxon>
        <taxon>Chelicerata</taxon>
        <taxon>Arachnida</taxon>
        <taxon>Araneae</taxon>
        <taxon>Araneomorphae</taxon>
        <taxon>Entelegynae</taxon>
        <taxon>Araneoidea</taxon>
        <taxon>Araneidae</taxon>
        <taxon>Araneus</taxon>
    </lineage>
</organism>
<protein>
    <submittedName>
        <fullName evidence="2">Uncharacterized protein</fullName>
    </submittedName>
</protein>
<dbReference type="EMBL" id="BGPR01008029">
    <property type="protein sequence ID" value="GBN31072.1"/>
    <property type="molecule type" value="Genomic_DNA"/>
</dbReference>
<accession>A0A4Y2MWX8</accession>
<evidence type="ECO:0000313" key="2">
    <source>
        <dbReference type="EMBL" id="GBN31072.1"/>
    </source>
</evidence>
<feature type="compositionally biased region" description="Basic residues" evidence="1">
    <location>
        <begin position="24"/>
        <end position="40"/>
    </location>
</feature>
<proteinExistence type="predicted"/>
<sequence length="68" mass="8080">MRIGSKSSVHSKAMERINLVKGEFHHRKERKGKEKKRKERKGKERRGEERKGKERKGKERKGKEPTPT</sequence>
<name>A0A4Y2MWX8_ARAVE</name>